<organism evidence="8 9">
    <name type="scientific">Aldrovandia affinis</name>
    <dbReference type="NCBI Taxonomy" id="143900"/>
    <lineage>
        <taxon>Eukaryota</taxon>
        <taxon>Metazoa</taxon>
        <taxon>Chordata</taxon>
        <taxon>Craniata</taxon>
        <taxon>Vertebrata</taxon>
        <taxon>Euteleostomi</taxon>
        <taxon>Actinopterygii</taxon>
        <taxon>Neopterygii</taxon>
        <taxon>Teleostei</taxon>
        <taxon>Notacanthiformes</taxon>
        <taxon>Halosauridae</taxon>
        <taxon>Aldrovandia</taxon>
    </lineage>
</organism>
<keyword evidence="9" id="KW-1185">Reference proteome</keyword>
<dbReference type="SUPFAM" id="SSF48726">
    <property type="entry name" value="Immunoglobulin"/>
    <property type="match status" value="3"/>
</dbReference>
<feature type="compositionally biased region" description="Basic residues" evidence="5">
    <location>
        <begin position="664"/>
        <end position="673"/>
    </location>
</feature>
<feature type="domain" description="Ig-like" evidence="7">
    <location>
        <begin position="257"/>
        <end position="346"/>
    </location>
</feature>
<dbReference type="SMART" id="SM00409">
    <property type="entry name" value="IG"/>
    <property type="match status" value="3"/>
</dbReference>
<dbReference type="PANTHER" id="PTHR44337:SF22">
    <property type="entry name" value="HEPACAM FAMILY MEMBER 2-LIKE"/>
    <property type="match status" value="1"/>
</dbReference>
<dbReference type="InterPro" id="IPR003598">
    <property type="entry name" value="Ig_sub2"/>
</dbReference>
<evidence type="ECO:0000256" key="5">
    <source>
        <dbReference type="SAM" id="MobiDB-lite"/>
    </source>
</evidence>
<feature type="compositionally biased region" description="Basic and acidic residues" evidence="5">
    <location>
        <begin position="393"/>
        <end position="404"/>
    </location>
</feature>
<feature type="compositionally biased region" description="Polar residues" evidence="5">
    <location>
        <begin position="781"/>
        <end position="798"/>
    </location>
</feature>
<feature type="compositionally biased region" description="Polar residues" evidence="5">
    <location>
        <begin position="629"/>
        <end position="639"/>
    </location>
</feature>
<dbReference type="Gene3D" id="2.60.40.10">
    <property type="entry name" value="Immunoglobulins"/>
    <property type="match status" value="2"/>
</dbReference>
<feature type="compositionally biased region" description="Polar residues" evidence="5">
    <location>
        <begin position="828"/>
        <end position="857"/>
    </location>
</feature>
<feature type="compositionally biased region" description="Basic residues" evidence="5">
    <location>
        <begin position="1052"/>
        <end position="1066"/>
    </location>
</feature>
<proteinExistence type="predicted"/>
<keyword evidence="1" id="KW-0732">Signal</keyword>
<dbReference type="PANTHER" id="PTHR44337">
    <property type="entry name" value="CARCINOEMBRYONIC ANTIGEN-RELATED CELL ADHESION MOLECULE 8"/>
    <property type="match status" value="1"/>
</dbReference>
<dbReference type="CDD" id="cd00096">
    <property type="entry name" value="Ig"/>
    <property type="match status" value="2"/>
</dbReference>
<accession>A0AAD7WQ84</accession>
<feature type="compositionally biased region" description="Polar residues" evidence="5">
    <location>
        <begin position="648"/>
        <end position="658"/>
    </location>
</feature>
<keyword evidence="6" id="KW-1133">Transmembrane helix</keyword>
<feature type="domain" description="Ig-like" evidence="7">
    <location>
        <begin position="166"/>
        <end position="252"/>
    </location>
</feature>
<evidence type="ECO:0000259" key="7">
    <source>
        <dbReference type="PROSITE" id="PS50835"/>
    </source>
</evidence>
<feature type="compositionally biased region" description="Basic and acidic residues" evidence="5">
    <location>
        <begin position="704"/>
        <end position="721"/>
    </location>
</feature>
<feature type="region of interest" description="Disordered" evidence="5">
    <location>
        <begin position="393"/>
        <end position="421"/>
    </location>
</feature>
<keyword evidence="3" id="KW-0325">Glycoprotein</keyword>
<dbReference type="Pfam" id="PF07679">
    <property type="entry name" value="I-set"/>
    <property type="match status" value="1"/>
</dbReference>
<evidence type="ECO:0000256" key="2">
    <source>
        <dbReference type="ARBA" id="ARBA00023157"/>
    </source>
</evidence>
<keyword evidence="6" id="KW-0472">Membrane</keyword>
<keyword evidence="2" id="KW-1015">Disulfide bond</keyword>
<evidence type="ECO:0000313" key="9">
    <source>
        <dbReference type="Proteomes" id="UP001221898"/>
    </source>
</evidence>
<dbReference type="InterPro" id="IPR036179">
    <property type="entry name" value="Ig-like_dom_sf"/>
</dbReference>
<dbReference type="AlphaFoldDB" id="A0AAD7WQ84"/>
<dbReference type="Proteomes" id="UP001221898">
    <property type="component" value="Unassembled WGS sequence"/>
</dbReference>
<feature type="transmembrane region" description="Helical" evidence="6">
    <location>
        <begin position="358"/>
        <end position="381"/>
    </location>
</feature>
<gene>
    <name evidence="8" type="ORF">AAFF_G00329210</name>
</gene>
<dbReference type="Gene3D" id="3.90.930.1">
    <property type="match status" value="1"/>
</dbReference>
<evidence type="ECO:0000256" key="3">
    <source>
        <dbReference type="ARBA" id="ARBA00023180"/>
    </source>
</evidence>
<dbReference type="Pfam" id="PF13927">
    <property type="entry name" value="Ig_3"/>
    <property type="match status" value="1"/>
</dbReference>
<dbReference type="EMBL" id="JAINUG010000050">
    <property type="protein sequence ID" value="KAJ8405000.1"/>
    <property type="molecule type" value="Genomic_DNA"/>
</dbReference>
<keyword evidence="6" id="KW-0812">Transmembrane</keyword>
<comment type="caution">
    <text evidence="8">The sequence shown here is derived from an EMBL/GenBank/DDBJ whole genome shotgun (WGS) entry which is preliminary data.</text>
</comment>
<name>A0AAD7WQ84_9TELE</name>
<evidence type="ECO:0000256" key="4">
    <source>
        <dbReference type="ARBA" id="ARBA00023319"/>
    </source>
</evidence>
<keyword evidence="4" id="KW-0393">Immunoglobulin domain</keyword>
<dbReference type="PROSITE" id="PS50835">
    <property type="entry name" value="IG_LIKE"/>
    <property type="match status" value="2"/>
</dbReference>
<evidence type="ECO:0000313" key="8">
    <source>
        <dbReference type="EMBL" id="KAJ8405000.1"/>
    </source>
</evidence>
<feature type="region of interest" description="Disordered" evidence="5">
    <location>
        <begin position="894"/>
        <end position="916"/>
    </location>
</feature>
<protein>
    <recommendedName>
        <fullName evidence="7">Ig-like domain-containing protein</fullName>
    </recommendedName>
</protein>
<evidence type="ECO:0000256" key="6">
    <source>
        <dbReference type="SAM" id="Phobius"/>
    </source>
</evidence>
<feature type="region of interest" description="Disordered" evidence="5">
    <location>
        <begin position="629"/>
        <end position="872"/>
    </location>
</feature>
<feature type="region of interest" description="Disordered" evidence="5">
    <location>
        <begin position="1"/>
        <end position="38"/>
    </location>
</feature>
<feature type="region of interest" description="Disordered" evidence="5">
    <location>
        <begin position="1007"/>
        <end position="1077"/>
    </location>
</feature>
<dbReference type="SMART" id="SM00408">
    <property type="entry name" value="IGc2"/>
    <property type="match status" value="2"/>
</dbReference>
<reference evidence="8" key="1">
    <citation type="journal article" date="2023" name="Science">
        <title>Genome structures resolve the early diversification of teleost fishes.</title>
        <authorList>
            <person name="Parey E."/>
            <person name="Louis A."/>
            <person name="Montfort J."/>
            <person name="Bouchez O."/>
            <person name="Roques C."/>
            <person name="Iampietro C."/>
            <person name="Lluch J."/>
            <person name="Castinel A."/>
            <person name="Donnadieu C."/>
            <person name="Desvignes T."/>
            <person name="Floi Bucao C."/>
            <person name="Jouanno E."/>
            <person name="Wen M."/>
            <person name="Mejri S."/>
            <person name="Dirks R."/>
            <person name="Jansen H."/>
            <person name="Henkel C."/>
            <person name="Chen W.J."/>
            <person name="Zahm M."/>
            <person name="Cabau C."/>
            <person name="Klopp C."/>
            <person name="Thompson A.W."/>
            <person name="Robinson-Rechavi M."/>
            <person name="Braasch I."/>
            <person name="Lecointre G."/>
            <person name="Bobe J."/>
            <person name="Postlethwait J.H."/>
            <person name="Berthelot C."/>
            <person name="Roest Crollius H."/>
            <person name="Guiguen Y."/>
        </authorList>
    </citation>
    <scope>NUCLEOTIDE SEQUENCE</scope>
    <source>
        <strain evidence="8">NC1722</strain>
    </source>
</reference>
<feature type="compositionally biased region" description="Basic residues" evidence="5">
    <location>
        <begin position="1020"/>
        <end position="1043"/>
    </location>
</feature>
<evidence type="ECO:0000256" key="1">
    <source>
        <dbReference type="ARBA" id="ARBA00022729"/>
    </source>
</evidence>
<dbReference type="InterPro" id="IPR052598">
    <property type="entry name" value="IgSF_CEA-related"/>
</dbReference>
<feature type="compositionally biased region" description="Polar residues" evidence="5">
    <location>
        <begin position="12"/>
        <end position="34"/>
    </location>
</feature>
<sequence length="1077" mass="115583">MQTLFDLRMESGNPTVPTTVSTGERESTLASPNRGNEAAPASCCFDSVSSAVPGCSGSGPGADPVPDAPVLVRSGSEAVLSVRAGPAVFSMSWDSPSKEVLGQVSELGSVVRPVAQYAGRISITFTELRISASQLRDAGNYTVTVVPGAATGLSSSSASVELRVFDAVVGVSLFVPSVAVERGNVSLRCTWDGGTETGVIWGKAGVAIVPDSRVTILAGSLVINPARRGDAGEYTCTVRNLVSAQAATASLTVFYGPDTPVLDQGLQADCVGGGQAVVGQTVRLTCQSDSLPPALFSWQHNGVPVASGQPDSGVLSIQTFSTNQSGRYVCTARNAVTGRTSEQGTDVAIVRTCLSGGAVAGIVIGCVLALILIIIAIFLLLRWKKVDLRLRQAEGNPKPDENPQRRSPPLQSTLPQPRNHHQLHDLNTLHNADQHNGYVPPPNELHQINTLQQHPITLQHNGQLNTNTLPHNGQLNTNTFPHNGQLNTNTLPHNGQLNTNTFPQNGQLNTNTLPHNGQLNTNTLPHNGQLNTNTFPQNGQLNTNTLQQNGRQNPNILIQTGQAHPNSLAPMVHVNLNTLPHTNQQGNDAQPHTVHVNLNTYPHANQQDPRMLQNPTQHSNHVLQHTSHQNLDNSGQIGNSDRAPLIQTGESYPTNTPRSDPRAPRNRAGHRTLHPGDLVQTGFSHLVGPAPAARQNADTQTYQRDQEPESRGARRDPRDRPSGGQNRGTQMPWDRVRATPAYPNHGFEGDLESSTSGAYDSNPGPPPRNNDARTGRGQHAAETQSPRARSQTVPQNAVNAHAHSAARDPNTAAQPPPQNPRNSRPATGPQNPGTRGQSAGPTHLAPQSQPVQSQPTRQLYPAQAQAATHNAPQQTLNPLVHTGMQNRDPQMHHVAQDGQNQRQTAPPNPDAQAPLGTRATLVPGQNAPNGLTQAALQTHTARTHNPFQSRAHQTWLALQNPGLKLRPAPRTPGLPSLLPFQRLTPPPAAPTLPPILPLTQFQTLPQQPLQHHPPQQIPAPHRHPTQPARHPQHTQRHLIHAHGFHGNPHAHPNAHGHPNAHRHPTNHRQAAWGRARR</sequence>
<dbReference type="InterPro" id="IPR013783">
    <property type="entry name" value="Ig-like_fold"/>
</dbReference>
<dbReference type="InterPro" id="IPR013098">
    <property type="entry name" value="Ig_I-set"/>
</dbReference>
<dbReference type="InterPro" id="IPR007110">
    <property type="entry name" value="Ig-like_dom"/>
</dbReference>
<dbReference type="InterPro" id="IPR003599">
    <property type="entry name" value="Ig_sub"/>
</dbReference>